<dbReference type="PANTHER" id="PTHR39206:SF1">
    <property type="entry name" value="SLL8004 PROTEIN"/>
    <property type="match status" value="1"/>
</dbReference>
<evidence type="ECO:0000256" key="4">
    <source>
        <dbReference type="ARBA" id="ARBA00022840"/>
    </source>
</evidence>
<feature type="domain" description="Zeta toxin" evidence="7">
    <location>
        <begin position="2"/>
        <end position="154"/>
    </location>
</feature>
<sequence>MPLLHLLAGPNGSGKSSYVADVLAPMTRLPFINTDEIAAAHWPDSAAQHAYEAAQLAEQLRRQHMADGASFISETVFSHPSKVQLVADASSADYLVHLHIVIVPVELTVQRVRERVRRGGHEVPEQKIRDRYERLWGHLAEAIRIADVTEVLDNSSARAPFRLCASFERGRLASAPSWPTWAPPELVAAGR</sequence>
<dbReference type="AlphaFoldDB" id="A0AA37USV5"/>
<dbReference type="Proteomes" id="UP001157160">
    <property type="component" value="Unassembled WGS sequence"/>
</dbReference>
<evidence type="ECO:0000313" key="9">
    <source>
        <dbReference type="Proteomes" id="UP001157160"/>
    </source>
</evidence>
<keyword evidence="4" id="KW-0067">ATP-binding</keyword>
<dbReference type="GO" id="GO:0005524">
    <property type="term" value="F:ATP binding"/>
    <property type="evidence" value="ECO:0007669"/>
    <property type="project" value="UniProtKB-KW"/>
</dbReference>
<dbReference type="SUPFAM" id="SSF52540">
    <property type="entry name" value="P-loop containing nucleoside triphosphate hydrolases"/>
    <property type="match status" value="1"/>
</dbReference>
<evidence type="ECO:0000256" key="6">
    <source>
        <dbReference type="ARBA" id="ARBA00048178"/>
    </source>
</evidence>
<evidence type="ECO:0000256" key="1">
    <source>
        <dbReference type="ARBA" id="ARBA00009104"/>
    </source>
</evidence>
<comment type="caution">
    <text evidence="8">The sequence shown here is derived from an EMBL/GenBank/DDBJ whole genome shotgun (WGS) entry which is preliminary data.</text>
</comment>
<gene>
    <name evidence="8" type="ORF">GCM10025874_28240</name>
</gene>
<name>A0AA37USV5_9MICO</name>
<keyword evidence="9" id="KW-1185">Reference proteome</keyword>
<dbReference type="InterPro" id="IPR010488">
    <property type="entry name" value="Zeta_toxin_domain"/>
</dbReference>
<comment type="catalytic activity">
    <reaction evidence="6">
        <text>UDP-N-acetyl-alpha-D-glucosamine + ATP = UDP-N-acetyl-alpha-D-glucosamine 3'-phosphate + ADP + H(+)</text>
        <dbReference type="Rhea" id="RHEA:32671"/>
        <dbReference type="ChEBI" id="CHEBI:15378"/>
        <dbReference type="ChEBI" id="CHEBI:30616"/>
        <dbReference type="ChEBI" id="CHEBI:57705"/>
        <dbReference type="ChEBI" id="CHEBI:64353"/>
        <dbReference type="ChEBI" id="CHEBI:456216"/>
        <dbReference type="EC" id="2.7.1.176"/>
    </reaction>
</comment>
<dbReference type="GO" id="GO:0016301">
    <property type="term" value="F:kinase activity"/>
    <property type="evidence" value="ECO:0007669"/>
    <property type="project" value="InterPro"/>
</dbReference>
<accession>A0AA37USV5</accession>
<evidence type="ECO:0000259" key="7">
    <source>
        <dbReference type="Pfam" id="PF06414"/>
    </source>
</evidence>
<keyword evidence="3" id="KW-0547">Nucleotide-binding</keyword>
<dbReference type="EMBL" id="BSUL01000001">
    <property type="protein sequence ID" value="GMA29571.1"/>
    <property type="molecule type" value="Genomic_DNA"/>
</dbReference>
<comment type="similarity">
    <text evidence="1">Belongs to the zeta toxin family.</text>
</comment>
<evidence type="ECO:0000256" key="5">
    <source>
        <dbReference type="ARBA" id="ARBA00032897"/>
    </source>
</evidence>
<proteinExistence type="inferred from homology"/>
<dbReference type="PANTHER" id="PTHR39206">
    <property type="entry name" value="SLL8004 PROTEIN"/>
    <property type="match status" value="1"/>
</dbReference>
<evidence type="ECO:0000313" key="8">
    <source>
        <dbReference type="EMBL" id="GMA29571.1"/>
    </source>
</evidence>
<organism evidence="8 9">
    <name type="scientific">Arenivirga flava</name>
    <dbReference type="NCBI Taxonomy" id="1930060"/>
    <lineage>
        <taxon>Bacteria</taxon>
        <taxon>Bacillati</taxon>
        <taxon>Actinomycetota</taxon>
        <taxon>Actinomycetes</taxon>
        <taxon>Micrococcales</taxon>
        <taxon>Microbacteriaceae</taxon>
        <taxon>Arenivirga</taxon>
    </lineage>
</organism>
<evidence type="ECO:0000256" key="2">
    <source>
        <dbReference type="ARBA" id="ARBA00011963"/>
    </source>
</evidence>
<reference evidence="8 9" key="1">
    <citation type="journal article" date="2014" name="Int. J. Syst. Evol. Microbiol.">
        <title>Complete genome sequence of Corynebacterium casei LMG S-19264T (=DSM 44701T), isolated from a smear-ripened cheese.</title>
        <authorList>
            <consortium name="US DOE Joint Genome Institute (JGI-PGF)"/>
            <person name="Walter F."/>
            <person name="Albersmeier A."/>
            <person name="Kalinowski J."/>
            <person name="Ruckert C."/>
        </authorList>
    </citation>
    <scope>NUCLEOTIDE SEQUENCE [LARGE SCALE GENOMIC DNA]</scope>
    <source>
        <strain evidence="8 9">NBRC 112289</strain>
    </source>
</reference>
<dbReference type="EC" id="2.7.1.176" evidence="2"/>
<dbReference type="RefSeq" id="WP_284233813.1">
    <property type="nucleotide sequence ID" value="NZ_BSUL01000001.1"/>
</dbReference>
<dbReference type="Pfam" id="PF06414">
    <property type="entry name" value="Zeta_toxin"/>
    <property type="match status" value="1"/>
</dbReference>
<protein>
    <recommendedName>
        <fullName evidence="5">UDP-N-acetylglucosamine kinase</fullName>
        <ecNumber evidence="2">2.7.1.176</ecNumber>
    </recommendedName>
    <alternativeName>
        <fullName evidence="5">UDP-N-acetylglucosamine kinase</fullName>
    </alternativeName>
</protein>
<dbReference type="InterPro" id="IPR027417">
    <property type="entry name" value="P-loop_NTPase"/>
</dbReference>
<dbReference type="Gene3D" id="3.40.50.300">
    <property type="entry name" value="P-loop containing nucleotide triphosphate hydrolases"/>
    <property type="match status" value="1"/>
</dbReference>
<evidence type="ECO:0000256" key="3">
    <source>
        <dbReference type="ARBA" id="ARBA00022741"/>
    </source>
</evidence>